<evidence type="ECO:0000256" key="6">
    <source>
        <dbReference type="ARBA" id="ARBA00022982"/>
    </source>
</evidence>
<dbReference type="InterPro" id="IPR000813">
    <property type="entry name" value="7Fe_ferredoxin"/>
</dbReference>
<evidence type="ECO:0000259" key="10">
    <source>
        <dbReference type="PROSITE" id="PS51379"/>
    </source>
</evidence>
<name>A0ABR7D5I5_9BACT</name>
<evidence type="ECO:0000256" key="2">
    <source>
        <dbReference type="ARBA" id="ARBA00003532"/>
    </source>
</evidence>
<dbReference type="EMBL" id="JACOOH010000009">
    <property type="protein sequence ID" value="MBC5623159.1"/>
    <property type="molecule type" value="Genomic_DNA"/>
</dbReference>
<evidence type="ECO:0000256" key="4">
    <source>
        <dbReference type="ARBA" id="ARBA00022485"/>
    </source>
</evidence>
<evidence type="ECO:0000313" key="11">
    <source>
        <dbReference type="EMBL" id="MBC5623159.1"/>
    </source>
</evidence>
<dbReference type="InterPro" id="IPR017900">
    <property type="entry name" value="4Fe4S_Fe_S_CS"/>
</dbReference>
<keyword evidence="6 9" id="KW-0249">Electron transport</keyword>
<feature type="domain" description="4Fe-4S ferredoxin-type" evidence="10">
    <location>
        <begin position="30"/>
        <end position="56"/>
    </location>
</feature>
<dbReference type="PRINTS" id="PR00354">
    <property type="entry name" value="7FE8SFRDOXIN"/>
</dbReference>
<organism evidence="11 12">
    <name type="scientific">Butyricimonas hominis</name>
    <dbReference type="NCBI Taxonomy" id="2763032"/>
    <lineage>
        <taxon>Bacteria</taxon>
        <taxon>Pseudomonadati</taxon>
        <taxon>Bacteroidota</taxon>
        <taxon>Bacteroidia</taxon>
        <taxon>Bacteroidales</taxon>
        <taxon>Odoribacteraceae</taxon>
        <taxon>Butyricimonas</taxon>
    </lineage>
</organism>
<dbReference type="InterPro" id="IPR050157">
    <property type="entry name" value="PSI_iron-sulfur_center"/>
</dbReference>
<evidence type="ECO:0000256" key="8">
    <source>
        <dbReference type="ARBA" id="ARBA00023014"/>
    </source>
</evidence>
<dbReference type="PANTHER" id="PTHR24960">
    <property type="entry name" value="PHOTOSYSTEM I IRON-SULFUR CENTER-RELATED"/>
    <property type="match status" value="1"/>
</dbReference>
<dbReference type="PROSITE" id="PS51379">
    <property type="entry name" value="4FE4S_FER_2"/>
    <property type="match status" value="2"/>
</dbReference>
<keyword evidence="4 9" id="KW-0004">4Fe-4S</keyword>
<evidence type="ECO:0000256" key="5">
    <source>
        <dbReference type="ARBA" id="ARBA00022723"/>
    </source>
</evidence>
<dbReference type="PANTHER" id="PTHR24960:SF79">
    <property type="entry name" value="PHOTOSYSTEM I IRON-SULFUR CENTER"/>
    <property type="match status" value="1"/>
</dbReference>
<keyword evidence="3 9" id="KW-0813">Transport</keyword>
<keyword evidence="8 9" id="KW-0411">Iron-sulfur</keyword>
<keyword evidence="7 9" id="KW-0408">Iron</keyword>
<keyword evidence="5 9" id="KW-0479">Metal-binding</keyword>
<evidence type="ECO:0000256" key="1">
    <source>
        <dbReference type="ARBA" id="ARBA00001966"/>
    </source>
</evidence>
<sequence>MAYVITDDCISCGACEPECPVGAISMGDDHYQINADECISCGACAGVCPVGAPKEA</sequence>
<protein>
    <recommendedName>
        <fullName evidence="9">Ferredoxin</fullName>
    </recommendedName>
</protein>
<dbReference type="Gene3D" id="3.30.70.20">
    <property type="match status" value="1"/>
</dbReference>
<dbReference type="PROSITE" id="PS00198">
    <property type="entry name" value="4FE4S_FER_1"/>
    <property type="match status" value="2"/>
</dbReference>
<comment type="function">
    <text evidence="2 9">Ferredoxins are iron-sulfur proteins that transfer electrons in a wide variety of metabolic reactions.</text>
</comment>
<dbReference type="Pfam" id="PF12838">
    <property type="entry name" value="Fer4_7"/>
    <property type="match status" value="1"/>
</dbReference>
<dbReference type="Proteomes" id="UP000646484">
    <property type="component" value="Unassembled WGS sequence"/>
</dbReference>
<evidence type="ECO:0000256" key="9">
    <source>
        <dbReference type="RuleBase" id="RU365098"/>
    </source>
</evidence>
<proteinExistence type="predicted"/>
<evidence type="ECO:0000256" key="7">
    <source>
        <dbReference type="ARBA" id="ARBA00023004"/>
    </source>
</evidence>
<keyword evidence="12" id="KW-1185">Reference proteome</keyword>
<accession>A0ABR7D5I5</accession>
<comment type="cofactor">
    <cofactor evidence="1 9">
        <name>[4Fe-4S] cluster</name>
        <dbReference type="ChEBI" id="CHEBI:49883"/>
    </cofactor>
</comment>
<reference evidence="11 12" key="1">
    <citation type="submission" date="2020-08" db="EMBL/GenBank/DDBJ databases">
        <title>Genome public.</title>
        <authorList>
            <person name="Liu C."/>
            <person name="Sun Q."/>
        </authorList>
    </citation>
    <scope>NUCLEOTIDE SEQUENCE [LARGE SCALE GENOMIC DNA]</scope>
    <source>
        <strain evidence="11 12">NSJ-56</strain>
    </source>
</reference>
<evidence type="ECO:0000313" key="12">
    <source>
        <dbReference type="Proteomes" id="UP000646484"/>
    </source>
</evidence>
<dbReference type="RefSeq" id="WP_186978203.1">
    <property type="nucleotide sequence ID" value="NZ_JACOOH010000009.1"/>
</dbReference>
<evidence type="ECO:0000256" key="3">
    <source>
        <dbReference type="ARBA" id="ARBA00022448"/>
    </source>
</evidence>
<gene>
    <name evidence="11" type="ORF">H8S64_18860</name>
</gene>
<dbReference type="InterPro" id="IPR017896">
    <property type="entry name" value="4Fe4S_Fe-S-bd"/>
</dbReference>
<feature type="domain" description="4Fe-4S ferredoxin-type" evidence="10">
    <location>
        <begin position="1"/>
        <end position="29"/>
    </location>
</feature>
<comment type="caution">
    <text evidence="11">The sequence shown here is derived from an EMBL/GenBank/DDBJ whole genome shotgun (WGS) entry which is preliminary data.</text>
</comment>
<dbReference type="SUPFAM" id="SSF54862">
    <property type="entry name" value="4Fe-4S ferredoxins"/>
    <property type="match status" value="1"/>
</dbReference>